<feature type="signal peptide" evidence="2">
    <location>
        <begin position="1"/>
        <end position="27"/>
    </location>
</feature>
<dbReference type="Proteomes" id="UP000515123">
    <property type="component" value="Linkage group 11"/>
</dbReference>
<evidence type="ECO:0000256" key="2">
    <source>
        <dbReference type="SAM" id="SignalP"/>
    </source>
</evidence>
<dbReference type="AlphaFoldDB" id="A0A6P5FZP1"/>
<keyword evidence="3" id="KW-1185">Reference proteome</keyword>
<reference evidence="3" key="1">
    <citation type="journal article" date="2015" name="Nat. Genet.">
        <title>The pineapple genome and the evolution of CAM photosynthesis.</title>
        <authorList>
            <person name="Ming R."/>
            <person name="VanBuren R."/>
            <person name="Wai C.M."/>
            <person name="Tang H."/>
            <person name="Schatz M.C."/>
            <person name="Bowers J.E."/>
            <person name="Lyons E."/>
            <person name="Wang M.L."/>
            <person name="Chen J."/>
            <person name="Biggers E."/>
            <person name="Zhang J."/>
            <person name="Huang L."/>
            <person name="Zhang L."/>
            <person name="Miao W."/>
            <person name="Zhang J."/>
            <person name="Ye Z."/>
            <person name="Miao C."/>
            <person name="Lin Z."/>
            <person name="Wang H."/>
            <person name="Zhou H."/>
            <person name="Yim W.C."/>
            <person name="Priest H.D."/>
            <person name="Zheng C."/>
            <person name="Woodhouse M."/>
            <person name="Edger P.P."/>
            <person name="Guyot R."/>
            <person name="Guo H.B."/>
            <person name="Guo H."/>
            <person name="Zheng G."/>
            <person name="Singh R."/>
            <person name="Sharma A."/>
            <person name="Min X."/>
            <person name="Zheng Y."/>
            <person name="Lee H."/>
            <person name="Gurtowski J."/>
            <person name="Sedlazeck F.J."/>
            <person name="Harkess A."/>
            <person name="McKain M.R."/>
            <person name="Liao Z."/>
            <person name="Fang J."/>
            <person name="Liu J."/>
            <person name="Zhang X."/>
            <person name="Zhang Q."/>
            <person name="Hu W."/>
            <person name="Qin Y."/>
            <person name="Wang K."/>
            <person name="Chen L.Y."/>
            <person name="Shirley N."/>
            <person name="Lin Y.R."/>
            <person name="Liu L.Y."/>
            <person name="Hernandez A.G."/>
            <person name="Wright C.L."/>
            <person name="Bulone V."/>
            <person name="Tuskan G.A."/>
            <person name="Heath K."/>
            <person name="Zee F."/>
            <person name="Moore P.H."/>
            <person name="Sunkar R."/>
            <person name="Leebens-Mack J.H."/>
            <person name="Mockler T."/>
            <person name="Bennetzen J.L."/>
            <person name="Freeling M."/>
            <person name="Sankoff D."/>
            <person name="Paterson A.H."/>
            <person name="Zhu X."/>
            <person name="Yang X."/>
            <person name="Smith J.A."/>
            <person name="Cushman J.C."/>
            <person name="Paull R.E."/>
            <person name="Yu Q."/>
        </authorList>
    </citation>
    <scope>NUCLEOTIDE SEQUENCE [LARGE SCALE GENOMIC DNA]</scope>
    <source>
        <strain evidence="3">cv. F153</strain>
    </source>
</reference>
<sequence length="167" mass="17378">MASTAVFPTIFVLFLTVSIIFLPHALAAGNDPNKKAAPPPAQSLSPQSYLGQIPWYPGTPTNNAARGWPQSPPPPRSSPGGQGTPPPAQSSLPSFPLEQIPPTELPCIPPGGQASPTPGVVQQARNSTGNQSRAGQQPVDSNRCPNPGASQFYASNMGSWKDGSKPF</sequence>
<proteinExistence type="predicted"/>
<feature type="compositionally biased region" description="Polar residues" evidence="1">
    <location>
        <begin position="123"/>
        <end position="158"/>
    </location>
</feature>
<dbReference type="GeneID" id="109717550"/>
<organism evidence="3 4">
    <name type="scientific">Ananas comosus</name>
    <name type="common">Pineapple</name>
    <name type="synonym">Ananas ananas</name>
    <dbReference type="NCBI Taxonomy" id="4615"/>
    <lineage>
        <taxon>Eukaryota</taxon>
        <taxon>Viridiplantae</taxon>
        <taxon>Streptophyta</taxon>
        <taxon>Embryophyta</taxon>
        <taxon>Tracheophyta</taxon>
        <taxon>Spermatophyta</taxon>
        <taxon>Magnoliopsida</taxon>
        <taxon>Liliopsida</taxon>
        <taxon>Poales</taxon>
        <taxon>Bromeliaceae</taxon>
        <taxon>Bromelioideae</taxon>
        <taxon>Ananas</taxon>
    </lineage>
</organism>
<protein>
    <submittedName>
        <fullName evidence="4">Acidic proline-rich protein PRP25-like</fullName>
    </submittedName>
</protein>
<gene>
    <name evidence="4" type="primary">LOC109717550</name>
</gene>
<evidence type="ECO:0000313" key="4">
    <source>
        <dbReference type="RefSeq" id="XP_020098988.1"/>
    </source>
</evidence>
<evidence type="ECO:0000313" key="3">
    <source>
        <dbReference type="Proteomes" id="UP000515123"/>
    </source>
</evidence>
<name>A0A6P5FZP1_ANACO</name>
<keyword evidence="2" id="KW-0732">Signal</keyword>
<feature type="region of interest" description="Disordered" evidence="1">
    <location>
        <begin position="31"/>
        <end position="167"/>
    </location>
</feature>
<evidence type="ECO:0000256" key="1">
    <source>
        <dbReference type="SAM" id="MobiDB-lite"/>
    </source>
</evidence>
<reference evidence="4" key="2">
    <citation type="submission" date="2025-08" db="UniProtKB">
        <authorList>
            <consortium name="RefSeq"/>
        </authorList>
    </citation>
    <scope>IDENTIFICATION</scope>
    <source>
        <tissue evidence="4">Leaf</tissue>
    </source>
</reference>
<feature type="chain" id="PRO_5028027140" evidence="2">
    <location>
        <begin position="28"/>
        <end position="167"/>
    </location>
</feature>
<dbReference type="RefSeq" id="XP_020098988.1">
    <property type="nucleotide sequence ID" value="XM_020243399.1"/>
</dbReference>
<accession>A0A6P5FZP1</accession>